<dbReference type="InterPro" id="IPR051327">
    <property type="entry name" value="MATE_MepA_subfamily"/>
</dbReference>
<keyword evidence="9" id="KW-0046">Antibiotic resistance</keyword>
<evidence type="ECO:0000256" key="2">
    <source>
        <dbReference type="ARBA" id="ARBA00008417"/>
    </source>
</evidence>
<accession>A0A1M6DHB6</accession>
<dbReference type="STRING" id="1121302.SAMN02745163_00729"/>
<evidence type="ECO:0000313" key="11">
    <source>
        <dbReference type="EMBL" id="SHI72585.1"/>
    </source>
</evidence>
<gene>
    <name evidence="11" type="ORF">SAMN02745163_00729</name>
</gene>
<dbReference type="CDD" id="cd13143">
    <property type="entry name" value="MATE_MepA_like"/>
    <property type="match status" value="1"/>
</dbReference>
<name>A0A1M6DHB6_9CLOT</name>
<evidence type="ECO:0000256" key="10">
    <source>
        <dbReference type="SAM" id="Phobius"/>
    </source>
</evidence>
<feature type="transmembrane region" description="Helical" evidence="10">
    <location>
        <begin position="94"/>
        <end position="117"/>
    </location>
</feature>
<dbReference type="GO" id="GO:0015297">
    <property type="term" value="F:antiporter activity"/>
    <property type="evidence" value="ECO:0007669"/>
    <property type="project" value="InterPro"/>
</dbReference>
<sequence>MNKNREELLQKDPKELMIKLCTPAIIGMVVIGLYSFMDGVFAGQLIGKNAMAAVAVAYPITFLNSAIATLIGIGSSSILSRAIGKNDQETINKIMGNLLCLVLIFSTIITVLGIVFAREILMITGAEGEILELAVRYLRVIFIGSIFVNFAQSANMVMRGEGIMKKAMTFMMIGAILNIILDPIFILAFGEYGIEGAAIATIIAQITQAIITMFYFVKKSKNVRFHKVKIEKTLLPEIFSVGLSAMMMQVMSMIQQTLMYRMASKYGGSNQLILIGAALRIQALSFIPLWGMSQGLQPVVGTNYGAKLFTRVKKCTNTFIIGSTVLACLFWIPIEIFPNQVLSLLITDSSVVNEGISNFRIMYSAFPLMGIFIMAVTFFQSIGNAKNAGIIVSLRQLLLFVPAVIILPAFIGINGVWFVNPLIDVMVFIVIFVLIKKEYKKMEELTLINKAL</sequence>
<dbReference type="RefSeq" id="WP_072985309.1">
    <property type="nucleotide sequence ID" value="NZ_FQZB01000004.1"/>
</dbReference>
<keyword evidence="8 10" id="KW-0472">Membrane</keyword>
<evidence type="ECO:0000256" key="3">
    <source>
        <dbReference type="ARBA" id="ARBA00022106"/>
    </source>
</evidence>
<keyword evidence="7 10" id="KW-1133">Transmembrane helix</keyword>
<evidence type="ECO:0000256" key="4">
    <source>
        <dbReference type="ARBA" id="ARBA00022448"/>
    </source>
</evidence>
<dbReference type="EMBL" id="FQZB01000004">
    <property type="protein sequence ID" value="SHI72585.1"/>
    <property type="molecule type" value="Genomic_DNA"/>
</dbReference>
<feature type="transmembrane region" description="Helical" evidence="10">
    <location>
        <begin position="137"/>
        <end position="158"/>
    </location>
</feature>
<evidence type="ECO:0000256" key="6">
    <source>
        <dbReference type="ARBA" id="ARBA00022692"/>
    </source>
</evidence>
<evidence type="ECO:0000256" key="9">
    <source>
        <dbReference type="ARBA" id="ARBA00023251"/>
    </source>
</evidence>
<feature type="transmembrane region" description="Helical" evidence="10">
    <location>
        <begin position="417"/>
        <end position="435"/>
    </location>
</feature>
<organism evidence="11 12">
    <name type="scientific">Clostridium cavendishii DSM 21758</name>
    <dbReference type="NCBI Taxonomy" id="1121302"/>
    <lineage>
        <taxon>Bacteria</taxon>
        <taxon>Bacillati</taxon>
        <taxon>Bacillota</taxon>
        <taxon>Clostridia</taxon>
        <taxon>Eubacteriales</taxon>
        <taxon>Clostridiaceae</taxon>
        <taxon>Clostridium</taxon>
    </lineage>
</organism>
<dbReference type="GO" id="GO:0005886">
    <property type="term" value="C:plasma membrane"/>
    <property type="evidence" value="ECO:0007669"/>
    <property type="project" value="UniProtKB-SubCell"/>
</dbReference>
<evidence type="ECO:0000256" key="5">
    <source>
        <dbReference type="ARBA" id="ARBA00022475"/>
    </source>
</evidence>
<feature type="transmembrane region" description="Helical" evidence="10">
    <location>
        <begin position="49"/>
        <end position="73"/>
    </location>
</feature>
<dbReference type="AlphaFoldDB" id="A0A1M6DHB6"/>
<dbReference type="InterPro" id="IPR045070">
    <property type="entry name" value="MATE_MepA-like"/>
</dbReference>
<evidence type="ECO:0000256" key="8">
    <source>
        <dbReference type="ARBA" id="ARBA00023136"/>
    </source>
</evidence>
<dbReference type="InterPro" id="IPR002528">
    <property type="entry name" value="MATE_fam"/>
</dbReference>
<evidence type="ECO:0000256" key="7">
    <source>
        <dbReference type="ARBA" id="ARBA00022989"/>
    </source>
</evidence>
<proteinExistence type="inferred from homology"/>
<keyword evidence="5" id="KW-1003">Cell membrane</keyword>
<reference evidence="11 12" key="1">
    <citation type="submission" date="2016-11" db="EMBL/GenBank/DDBJ databases">
        <authorList>
            <person name="Jaros S."/>
            <person name="Januszkiewicz K."/>
            <person name="Wedrychowicz H."/>
        </authorList>
    </citation>
    <scope>NUCLEOTIDE SEQUENCE [LARGE SCALE GENOMIC DNA]</scope>
    <source>
        <strain evidence="11 12">DSM 21758</strain>
    </source>
</reference>
<feature type="transmembrane region" description="Helical" evidence="10">
    <location>
        <begin position="196"/>
        <end position="217"/>
    </location>
</feature>
<dbReference type="OrthoDB" id="9811110at2"/>
<dbReference type="GO" id="GO:0042910">
    <property type="term" value="F:xenobiotic transmembrane transporter activity"/>
    <property type="evidence" value="ECO:0007669"/>
    <property type="project" value="InterPro"/>
</dbReference>
<dbReference type="PIRSF" id="PIRSF006603">
    <property type="entry name" value="DinF"/>
    <property type="match status" value="1"/>
</dbReference>
<feature type="transmembrane region" description="Helical" evidence="10">
    <location>
        <begin position="314"/>
        <end position="334"/>
    </location>
</feature>
<dbReference type="Pfam" id="PF01554">
    <property type="entry name" value="MatE"/>
    <property type="match status" value="2"/>
</dbReference>
<evidence type="ECO:0000256" key="1">
    <source>
        <dbReference type="ARBA" id="ARBA00004651"/>
    </source>
</evidence>
<dbReference type="InterPro" id="IPR048279">
    <property type="entry name" value="MdtK-like"/>
</dbReference>
<dbReference type="NCBIfam" id="TIGR00797">
    <property type="entry name" value="matE"/>
    <property type="match status" value="1"/>
</dbReference>
<dbReference type="PANTHER" id="PTHR43823:SF3">
    <property type="entry name" value="MULTIDRUG EXPORT PROTEIN MEPA"/>
    <property type="match status" value="1"/>
</dbReference>
<keyword evidence="12" id="KW-1185">Reference proteome</keyword>
<evidence type="ECO:0000313" key="12">
    <source>
        <dbReference type="Proteomes" id="UP000184310"/>
    </source>
</evidence>
<comment type="subcellular location">
    <subcellularLocation>
        <location evidence="1">Cell membrane</location>
        <topology evidence="1">Multi-pass membrane protein</topology>
    </subcellularLocation>
</comment>
<protein>
    <recommendedName>
        <fullName evidence="3">Multidrug export protein MepA</fullName>
    </recommendedName>
</protein>
<keyword evidence="4" id="KW-0813">Transport</keyword>
<dbReference type="GO" id="GO:0046677">
    <property type="term" value="P:response to antibiotic"/>
    <property type="evidence" value="ECO:0007669"/>
    <property type="project" value="UniProtKB-KW"/>
</dbReference>
<dbReference type="Proteomes" id="UP000184310">
    <property type="component" value="Unassembled WGS sequence"/>
</dbReference>
<dbReference type="PANTHER" id="PTHR43823">
    <property type="entry name" value="SPORULATION PROTEIN YKVU"/>
    <property type="match status" value="1"/>
</dbReference>
<keyword evidence="6 10" id="KW-0812">Transmembrane</keyword>
<feature type="transmembrane region" description="Helical" evidence="10">
    <location>
        <begin position="361"/>
        <end position="379"/>
    </location>
</feature>
<feature type="transmembrane region" description="Helical" evidence="10">
    <location>
        <begin position="391"/>
        <end position="411"/>
    </location>
</feature>
<feature type="transmembrane region" description="Helical" evidence="10">
    <location>
        <begin position="20"/>
        <end position="37"/>
    </location>
</feature>
<feature type="transmembrane region" description="Helical" evidence="10">
    <location>
        <begin position="170"/>
        <end position="190"/>
    </location>
</feature>
<comment type="similarity">
    <text evidence="2">Belongs to the multi antimicrobial extrusion (MATE) (TC 2.A.66.1) family. MepA subfamily.</text>
</comment>